<feature type="compositionally biased region" description="Basic residues" evidence="1">
    <location>
        <begin position="313"/>
        <end position="324"/>
    </location>
</feature>
<dbReference type="OrthoDB" id="266806at2759"/>
<dbReference type="Proteomes" id="UP000419144">
    <property type="component" value="Unassembled WGS sequence"/>
</dbReference>
<feature type="compositionally biased region" description="Polar residues" evidence="1">
    <location>
        <begin position="408"/>
        <end position="427"/>
    </location>
</feature>
<gene>
    <name evidence="2" type="ORF">LtaPh_3628400</name>
</gene>
<feature type="region of interest" description="Disordered" evidence="1">
    <location>
        <begin position="463"/>
        <end position="584"/>
    </location>
</feature>
<feature type="compositionally biased region" description="Low complexity" evidence="1">
    <location>
        <begin position="555"/>
        <end position="567"/>
    </location>
</feature>
<feature type="compositionally biased region" description="Basic residues" evidence="1">
    <location>
        <begin position="195"/>
        <end position="211"/>
    </location>
</feature>
<proteinExistence type="predicted"/>
<feature type="compositionally biased region" description="Basic and acidic residues" evidence="1">
    <location>
        <begin position="463"/>
        <end position="484"/>
    </location>
</feature>
<feature type="compositionally biased region" description="Basic and acidic residues" evidence="1">
    <location>
        <begin position="300"/>
        <end position="312"/>
    </location>
</feature>
<organism evidence="2 3">
    <name type="scientific">Leishmania tarentolae</name>
    <name type="common">Sauroleishmania tarentolae</name>
    <dbReference type="NCBI Taxonomy" id="5689"/>
    <lineage>
        <taxon>Eukaryota</taxon>
        <taxon>Discoba</taxon>
        <taxon>Euglenozoa</taxon>
        <taxon>Kinetoplastea</taxon>
        <taxon>Metakinetoplastina</taxon>
        <taxon>Trypanosomatida</taxon>
        <taxon>Trypanosomatidae</taxon>
        <taxon>Leishmaniinae</taxon>
        <taxon>Leishmania</taxon>
        <taxon>lizard Leishmania</taxon>
    </lineage>
</organism>
<evidence type="ECO:0000256" key="1">
    <source>
        <dbReference type="SAM" id="MobiDB-lite"/>
    </source>
</evidence>
<sequence>MSAGRSSSQHRGRPQSSSRQRHYENEDFAPPRDERTSLSTLHRCHSSPPQKPHRVGSALAQRKGLSHMSQDLHQYLTDDYTPEDGVPPLRRQSTQPPRRRTSPTSHSNGAEIVYHRRTVTSTSPRRRSTPHRHLSSSRRTALEQSALSTAPVPVEDGKRASPRRSARTFTDSTPHRSRHQHEPSHVGHGSVARSLRQHHRHFSASPRRSHRSASSPIHPERRASSPSRKPRHASAEPHARSSQGSVRRRHHSDTASSSARVPATETTHRHDTLRHRSSSQGGSTVRREVTPQRSRRHSQAKRDGSAEKETCSPRRRGSAHRNRGSRPESRHHSERRHRRHHISTPDPVDEGNRDARHTPFTRPLEKGLSPAQPPLPGSTYIRPTANSHTTGRPRSGSHIEVISVHSGGQVSTNGWSHSRHSTAQSPRQPYDYGPPVVLPSPLGQQIMQRIESTRNWLQNIKKEVSKDREREHQQEGDVARERLTRHSAPKEYLTSTSRSGSARRHRTSSTGSRQPAGKAIPPVAPSDGSHRASEQAAPPTREKRHRSHQRNLGRPTAPVAAPHTPAPGSELLKPRIGTVSSSRGGGSDYPIFSFMSFLDGNTFDSTASLCQYNINLAECLSDEHLDILRAAVFDHNEEAFAELLYGDDVEAEIDGLTAALNHSNDPMMQHERVVLQREAVRRFNVKCTKALKALLSAEGGLAEAVQVAASQLERQAYQGNGSSVVEP</sequence>
<reference evidence="2" key="1">
    <citation type="submission" date="2019-11" db="EMBL/GenBank/DDBJ databases">
        <title>Leishmania tarentolae CDS.</title>
        <authorList>
            <person name="Goto Y."/>
            <person name="Yamagishi J."/>
        </authorList>
    </citation>
    <scope>NUCLEOTIDE SEQUENCE [LARGE SCALE GENOMIC DNA]</scope>
    <source>
        <strain evidence="2">Parrot Tar II</strain>
    </source>
</reference>
<feature type="region of interest" description="Disordered" evidence="1">
    <location>
        <begin position="408"/>
        <end position="433"/>
    </location>
</feature>
<feature type="compositionally biased region" description="Basic residues" evidence="1">
    <location>
        <begin position="332"/>
        <end position="342"/>
    </location>
</feature>
<keyword evidence="3" id="KW-1185">Reference proteome</keyword>
<feature type="compositionally biased region" description="Basic and acidic residues" evidence="1">
    <location>
        <begin position="21"/>
        <end position="36"/>
    </location>
</feature>
<dbReference type="EMBL" id="BLBS01000057">
    <property type="protein sequence ID" value="GET93355.1"/>
    <property type="molecule type" value="Genomic_DNA"/>
</dbReference>
<comment type="caution">
    <text evidence="2">The sequence shown here is derived from an EMBL/GenBank/DDBJ whole genome shotgun (WGS) entry which is preliminary data.</text>
</comment>
<feature type="compositionally biased region" description="Basic residues" evidence="1">
    <location>
        <begin position="124"/>
        <end position="136"/>
    </location>
</feature>
<feature type="compositionally biased region" description="Low complexity" evidence="1">
    <location>
        <begin position="87"/>
        <end position="96"/>
    </location>
</feature>
<accession>A0A640KW30</accession>
<protein>
    <submittedName>
        <fullName evidence="2">Uncharacterized protein</fullName>
    </submittedName>
</protein>
<evidence type="ECO:0000313" key="2">
    <source>
        <dbReference type="EMBL" id="GET93355.1"/>
    </source>
</evidence>
<name>A0A640KW30_LEITA</name>
<dbReference type="AlphaFoldDB" id="A0A640KW30"/>
<feature type="compositionally biased region" description="Basic residues" evidence="1">
    <location>
        <begin position="542"/>
        <end position="551"/>
    </location>
</feature>
<evidence type="ECO:0000313" key="3">
    <source>
        <dbReference type="Proteomes" id="UP000419144"/>
    </source>
</evidence>
<feature type="region of interest" description="Disordered" evidence="1">
    <location>
        <begin position="1"/>
        <end position="395"/>
    </location>
</feature>
<dbReference type="VEuPathDB" id="TriTrypDB:LtaPh_3628400"/>